<dbReference type="AlphaFoldDB" id="A0A9W6Z4J9"/>
<dbReference type="EMBL" id="BSXU01005992">
    <property type="protein sequence ID" value="GMG55649.1"/>
    <property type="molecule type" value="Genomic_DNA"/>
</dbReference>
<proteinExistence type="predicted"/>
<evidence type="ECO:0000313" key="1">
    <source>
        <dbReference type="EMBL" id="GMG55649.1"/>
    </source>
</evidence>
<accession>A0A9W6Z4J9</accession>
<reference evidence="1" key="1">
    <citation type="submission" date="2023-04" db="EMBL/GenBank/DDBJ databases">
        <title>Ambrosiozyma monospora NBRC 1965.</title>
        <authorList>
            <person name="Ichikawa N."/>
            <person name="Sato H."/>
            <person name="Tonouchi N."/>
        </authorList>
    </citation>
    <scope>NUCLEOTIDE SEQUENCE</scope>
    <source>
        <strain evidence="1">NBRC 1965</strain>
    </source>
</reference>
<protein>
    <submittedName>
        <fullName evidence="1">Unnamed protein product</fullName>
    </submittedName>
</protein>
<name>A0A9W6Z4J9_AMBMO</name>
<evidence type="ECO:0000313" key="2">
    <source>
        <dbReference type="Proteomes" id="UP001165063"/>
    </source>
</evidence>
<comment type="caution">
    <text evidence="1">The sequence shown here is derived from an EMBL/GenBank/DDBJ whole genome shotgun (WGS) entry which is preliminary data.</text>
</comment>
<gene>
    <name evidence="1" type="ORF">Amon01_000772200</name>
</gene>
<keyword evidence="2" id="KW-1185">Reference proteome</keyword>
<organism evidence="1 2">
    <name type="scientific">Ambrosiozyma monospora</name>
    <name type="common">Yeast</name>
    <name type="synonym">Endomycopsis monosporus</name>
    <dbReference type="NCBI Taxonomy" id="43982"/>
    <lineage>
        <taxon>Eukaryota</taxon>
        <taxon>Fungi</taxon>
        <taxon>Dikarya</taxon>
        <taxon>Ascomycota</taxon>
        <taxon>Saccharomycotina</taxon>
        <taxon>Pichiomycetes</taxon>
        <taxon>Pichiales</taxon>
        <taxon>Pichiaceae</taxon>
        <taxon>Ambrosiozyma</taxon>
    </lineage>
</organism>
<dbReference type="Proteomes" id="UP001165063">
    <property type="component" value="Unassembled WGS sequence"/>
</dbReference>
<sequence>MIVIHTFKDEFLFEGVMDVYQTVRSKCYFELMEGVILPMEMTNVYQKKLIDTCTFKKLVFDSSVLFSSYESHIKFSNKLIGMHPTKLRVDLWRGFSPERYPGILGHSVSAQLTELECSAKQASFVNTNLTVFEKMQSVLIVDIPRGFCLTQIKSLLQSRIKVDLHANPECVFMFSKESEPLLKKFENKLHLRAKYVEGLTALKFAQRTCVPLVAYLLASSLDSYNICNVRAKNVILKIINQNGHIDYYYLSRELYPNSTFPKSRSLKETLVNSTSNTNPEEYQLDFDTTIVWNFLNAIPRKFPWTLNSQKSSISFPLAHTGKGIKHSVQMTVIGYNKDRIESLTIFHTTLLSNIQNLTLVVSGLLNQKSPFWSNLPANIRNLHLVDFISKEALDFLPVSQDIGNRPVYIGGISLSKKVTDSTFNLFIDLNIVNDEGLLIPCNVNYYCINYDEHEDYAWENQSEKQSYYFIIDVPNISSREFDIAVHQKSDYCFIWNGLEYRTKPR</sequence>